<accession>A0A0E9T2Y7</accession>
<organism evidence="1">
    <name type="scientific">Anguilla anguilla</name>
    <name type="common">European freshwater eel</name>
    <name type="synonym">Muraena anguilla</name>
    <dbReference type="NCBI Taxonomy" id="7936"/>
    <lineage>
        <taxon>Eukaryota</taxon>
        <taxon>Metazoa</taxon>
        <taxon>Chordata</taxon>
        <taxon>Craniata</taxon>
        <taxon>Vertebrata</taxon>
        <taxon>Euteleostomi</taxon>
        <taxon>Actinopterygii</taxon>
        <taxon>Neopterygii</taxon>
        <taxon>Teleostei</taxon>
        <taxon>Anguilliformes</taxon>
        <taxon>Anguillidae</taxon>
        <taxon>Anguilla</taxon>
    </lineage>
</organism>
<sequence length="19" mass="2125">MTNDCVVKPGKCKLNNGFR</sequence>
<name>A0A0E9T2Y7_ANGAN</name>
<proteinExistence type="predicted"/>
<reference evidence="1" key="1">
    <citation type="submission" date="2014-11" db="EMBL/GenBank/DDBJ databases">
        <authorList>
            <person name="Amaro Gonzalez C."/>
        </authorList>
    </citation>
    <scope>NUCLEOTIDE SEQUENCE</scope>
</reference>
<dbReference type="AlphaFoldDB" id="A0A0E9T2Y7"/>
<dbReference type="EMBL" id="GBXM01060613">
    <property type="protein sequence ID" value="JAH47964.1"/>
    <property type="molecule type" value="Transcribed_RNA"/>
</dbReference>
<reference evidence="1" key="2">
    <citation type="journal article" date="2015" name="Fish Shellfish Immunol.">
        <title>Early steps in the European eel (Anguilla anguilla)-Vibrio vulnificus interaction in the gills: Role of the RtxA13 toxin.</title>
        <authorList>
            <person name="Callol A."/>
            <person name="Pajuelo D."/>
            <person name="Ebbesson L."/>
            <person name="Teles M."/>
            <person name="MacKenzie S."/>
            <person name="Amaro C."/>
        </authorList>
    </citation>
    <scope>NUCLEOTIDE SEQUENCE</scope>
</reference>
<evidence type="ECO:0000313" key="1">
    <source>
        <dbReference type="EMBL" id="JAH47964.1"/>
    </source>
</evidence>
<protein>
    <submittedName>
        <fullName evidence="1">Uncharacterized protein</fullName>
    </submittedName>
</protein>